<dbReference type="SUPFAM" id="SSF55979">
    <property type="entry name" value="DNA clamp"/>
    <property type="match status" value="1"/>
</dbReference>
<accession>A0AAD5PIP2</accession>
<dbReference type="PANTHER" id="PTHR15237:SF0">
    <property type="entry name" value="CELL CYCLE CHECKPOINT CONTROL PROTEIN"/>
    <property type="match status" value="1"/>
</dbReference>
<dbReference type="AlphaFoldDB" id="A0AAD5PIP2"/>
<keyword evidence="2" id="KW-1185">Reference proteome</keyword>
<dbReference type="Gene3D" id="3.70.10.10">
    <property type="match status" value="1"/>
</dbReference>
<dbReference type="GO" id="GO:0031573">
    <property type="term" value="P:mitotic intra-S DNA damage checkpoint signaling"/>
    <property type="evidence" value="ECO:0007669"/>
    <property type="project" value="TreeGrafter"/>
</dbReference>
<protein>
    <submittedName>
        <fullName evidence="1">Rad9/Ddc1</fullName>
    </submittedName>
</protein>
<proteinExistence type="predicted"/>
<dbReference type="Pfam" id="PF04139">
    <property type="entry name" value="Rad9"/>
    <property type="match status" value="1"/>
</dbReference>
<comment type="caution">
    <text evidence="1">The sequence shown here is derived from an EMBL/GenBank/DDBJ whole genome shotgun (WGS) entry which is preliminary data.</text>
</comment>
<dbReference type="PANTHER" id="PTHR15237">
    <property type="entry name" value="DNA REPAIR PROTEIN RAD9"/>
    <property type="match status" value="1"/>
</dbReference>
<dbReference type="GO" id="GO:0071479">
    <property type="term" value="P:cellular response to ionizing radiation"/>
    <property type="evidence" value="ECO:0007669"/>
    <property type="project" value="TreeGrafter"/>
</dbReference>
<reference evidence="1" key="2">
    <citation type="submission" date="2023-02" db="EMBL/GenBank/DDBJ databases">
        <authorList>
            <consortium name="DOE Joint Genome Institute"/>
            <person name="Mondo S.J."/>
            <person name="Chang Y."/>
            <person name="Wang Y."/>
            <person name="Ahrendt S."/>
            <person name="Andreopoulos W."/>
            <person name="Barry K."/>
            <person name="Beard J."/>
            <person name="Benny G.L."/>
            <person name="Blankenship S."/>
            <person name="Bonito G."/>
            <person name="Cuomo C."/>
            <person name="Desiro A."/>
            <person name="Gervers K.A."/>
            <person name="Hundley H."/>
            <person name="Kuo A."/>
            <person name="LaButti K."/>
            <person name="Lang B.F."/>
            <person name="Lipzen A."/>
            <person name="O'Donnell K."/>
            <person name="Pangilinan J."/>
            <person name="Reynolds N."/>
            <person name="Sandor L."/>
            <person name="Smith M.W."/>
            <person name="Tsang A."/>
            <person name="Grigoriev I.V."/>
            <person name="Stajich J.E."/>
            <person name="Spatafora J.W."/>
        </authorList>
    </citation>
    <scope>NUCLEOTIDE SEQUENCE</scope>
    <source>
        <strain evidence="1">RSA 2281</strain>
    </source>
</reference>
<sequence>MSLEAEIPGSSIKVFGSSIDAIAGIGEELNIEAKTTQLILWTLNMSMTSQAIIRISPVFFDHYRVKRPVLSRDERGHVVKGESLRARVLLKTLRTVFRKNQNILSSLEKCQFSWKDPGIPVEGEIVDVEPRFHLKLLSQQGVSKKHSLRYGDADSVKAFYKKTTQHKFTVDPNIFNDYFNYFHPKITDVAIECTPDAVKVKSYRCELSNEPAGLDRTMHTEFTINSSDFAAYSIQRNVQVAFNLKEMKTAMNYAAELGLLLTAAFDEPGKAIVFTVELPDMIIADFAVITHLEDPVPTQMTSNTETSIETRSGYR</sequence>
<dbReference type="GO" id="GO:0000076">
    <property type="term" value="P:DNA replication checkpoint signaling"/>
    <property type="evidence" value="ECO:0007669"/>
    <property type="project" value="TreeGrafter"/>
</dbReference>
<dbReference type="GO" id="GO:0006281">
    <property type="term" value="P:DNA repair"/>
    <property type="evidence" value="ECO:0007669"/>
    <property type="project" value="TreeGrafter"/>
</dbReference>
<reference evidence="1" key="1">
    <citation type="journal article" date="2022" name="IScience">
        <title>Evolution of zygomycete secretomes and the origins of terrestrial fungal ecologies.</title>
        <authorList>
            <person name="Chang Y."/>
            <person name="Wang Y."/>
            <person name="Mondo S."/>
            <person name="Ahrendt S."/>
            <person name="Andreopoulos W."/>
            <person name="Barry K."/>
            <person name="Beard J."/>
            <person name="Benny G.L."/>
            <person name="Blankenship S."/>
            <person name="Bonito G."/>
            <person name="Cuomo C."/>
            <person name="Desiro A."/>
            <person name="Gervers K.A."/>
            <person name="Hundley H."/>
            <person name="Kuo A."/>
            <person name="LaButti K."/>
            <person name="Lang B.F."/>
            <person name="Lipzen A."/>
            <person name="O'Donnell K."/>
            <person name="Pangilinan J."/>
            <person name="Reynolds N."/>
            <person name="Sandor L."/>
            <person name="Smith M.E."/>
            <person name="Tsang A."/>
            <person name="Grigoriev I.V."/>
            <person name="Stajich J.E."/>
            <person name="Spatafora J.W."/>
        </authorList>
    </citation>
    <scope>NUCLEOTIDE SEQUENCE</scope>
    <source>
        <strain evidence="1">RSA 2281</strain>
    </source>
</reference>
<organism evidence="1 2">
    <name type="scientific">Phascolomyces articulosus</name>
    <dbReference type="NCBI Taxonomy" id="60185"/>
    <lineage>
        <taxon>Eukaryota</taxon>
        <taxon>Fungi</taxon>
        <taxon>Fungi incertae sedis</taxon>
        <taxon>Mucoromycota</taxon>
        <taxon>Mucoromycotina</taxon>
        <taxon>Mucoromycetes</taxon>
        <taxon>Mucorales</taxon>
        <taxon>Lichtheimiaceae</taxon>
        <taxon>Phascolomyces</taxon>
    </lineage>
</organism>
<name>A0AAD5PIP2_9FUNG</name>
<gene>
    <name evidence="1" type="ORF">BDA99DRAFT_494545</name>
</gene>
<dbReference type="GO" id="GO:0030896">
    <property type="term" value="C:checkpoint clamp complex"/>
    <property type="evidence" value="ECO:0007669"/>
    <property type="project" value="InterPro"/>
</dbReference>
<dbReference type="Proteomes" id="UP001209540">
    <property type="component" value="Unassembled WGS sequence"/>
</dbReference>
<dbReference type="InterPro" id="IPR046938">
    <property type="entry name" value="DNA_clamp_sf"/>
</dbReference>
<dbReference type="InterPro" id="IPR007268">
    <property type="entry name" value="Rad9/Ddc1"/>
</dbReference>
<evidence type="ECO:0000313" key="2">
    <source>
        <dbReference type="Proteomes" id="UP001209540"/>
    </source>
</evidence>
<evidence type="ECO:0000313" key="1">
    <source>
        <dbReference type="EMBL" id="KAI9276963.1"/>
    </source>
</evidence>
<dbReference type="EMBL" id="JAIXMP010000002">
    <property type="protein sequence ID" value="KAI9276963.1"/>
    <property type="molecule type" value="Genomic_DNA"/>
</dbReference>